<proteinExistence type="predicted"/>
<dbReference type="AlphaFoldDB" id="A0A183SF22"/>
<keyword evidence="2" id="KW-1185">Reference proteome</keyword>
<protein>
    <submittedName>
        <fullName evidence="3">Archease domain-containing protein</fullName>
    </submittedName>
</protein>
<organism evidence="3">
    <name type="scientific">Schistocephalus solidus</name>
    <name type="common">Tapeworm</name>
    <dbReference type="NCBI Taxonomy" id="70667"/>
    <lineage>
        <taxon>Eukaryota</taxon>
        <taxon>Metazoa</taxon>
        <taxon>Spiralia</taxon>
        <taxon>Lophotrochozoa</taxon>
        <taxon>Platyhelminthes</taxon>
        <taxon>Cestoda</taxon>
        <taxon>Eucestoda</taxon>
        <taxon>Diphyllobothriidea</taxon>
        <taxon>Diphyllobothriidae</taxon>
        <taxon>Schistocephalus</taxon>
    </lineage>
</organism>
<accession>A0A183SF22</accession>
<evidence type="ECO:0000313" key="1">
    <source>
        <dbReference type="EMBL" id="VDL89205.1"/>
    </source>
</evidence>
<dbReference type="EMBL" id="UYSU01032345">
    <property type="protein sequence ID" value="VDL89205.1"/>
    <property type="molecule type" value="Genomic_DNA"/>
</dbReference>
<evidence type="ECO:0000313" key="3">
    <source>
        <dbReference type="WBParaSite" id="SSLN_0000290701-mRNA-1"/>
    </source>
</evidence>
<reference evidence="1 2" key="2">
    <citation type="submission" date="2018-11" db="EMBL/GenBank/DDBJ databases">
        <authorList>
            <consortium name="Pathogen Informatics"/>
        </authorList>
    </citation>
    <scope>NUCLEOTIDE SEQUENCE [LARGE SCALE GENOMIC DNA]</scope>
    <source>
        <strain evidence="1 2">NST_G2</strain>
    </source>
</reference>
<sequence length="199" mass="21807">MALPLRWIRARCGSMPRGGSGRASHLRTPISGLLDSVLTPGSGSMLPQLDTNINLDLPPSLPETIRVVQQISSAQRGLLRRCHRTSPGVDDVRDRGHPEHSWHEQFATEASFSATGMLANRLTKPHLGEDEAMVGLSIGTVDRLCHQPVLIVTPPDEDISQQVPVSQPGCTQVTFCRIWRQHSHQEGVKIPVELVIEVA</sequence>
<dbReference type="Proteomes" id="UP000275846">
    <property type="component" value="Unassembled WGS sequence"/>
</dbReference>
<dbReference type="WBParaSite" id="SSLN_0000290701-mRNA-1">
    <property type="protein sequence ID" value="SSLN_0000290701-mRNA-1"/>
    <property type="gene ID" value="SSLN_0000290701"/>
</dbReference>
<evidence type="ECO:0000313" key="2">
    <source>
        <dbReference type="Proteomes" id="UP000275846"/>
    </source>
</evidence>
<name>A0A183SF22_SCHSO</name>
<gene>
    <name evidence="1" type="ORF">SSLN_LOCUS2820</name>
</gene>
<reference evidence="3" key="1">
    <citation type="submission" date="2016-06" db="UniProtKB">
        <authorList>
            <consortium name="WormBaseParasite"/>
        </authorList>
    </citation>
    <scope>IDENTIFICATION</scope>
</reference>